<dbReference type="InterPro" id="IPR005950">
    <property type="entry name" value="ModA"/>
</dbReference>
<dbReference type="GO" id="GO:0015689">
    <property type="term" value="P:molybdate ion transport"/>
    <property type="evidence" value="ECO:0007669"/>
    <property type="project" value="InterPro"/>
</dbReference>
<protein>
    <submittedName>
        <fullName evidence="5">Molybdate transport system substrate-binding protein</fullName>
    </submittedName>
</protein>
<evidence type="ECO:0000256" key="3">
    <source>
        <dbReference type="ARBA" id="ARBA00022729"/>
    </source>
</evidence>
<dbReference type="GO" id="GO:0046872">
    <property type="term" value="F:metal ion binding"/>
    <property type="evidence" value="ECO:0007669"/>
    <property type="project" value="UniProtKB-KW"/>
</dbReference>
<dbReference type="PIRSF" id="PIRSF004846">
    <property type="entry name" value="ModA"/>
    <property type="match status" value="1"/>
</dbReference>
<proteinExistence type="inferred from homology"/>
<dbReference type="AlphaFoldDB" id="A0A1G5RTF5"/>
<dbReference type="PANTHER" id="PTHR30632:SF0">
    <property type="entry name" value="SULFATE-BINDING PROTEIN"/>
    <property type="match status" value="1"/>
</dbReference>
<dbReference type="Proteomes" id="UP000199208">
    <property type="component" value="Unassembled WGS sequence"/>
</dbReference>
<accession>A0A1G5RTF5</accession>
<keyword evidence="6" id="KW-1185">Reference proteome</keyword>
<dbReference type="PANTHER" id="PTHR30632">
    <property type="entry name" value="MOLYBDATE-BINDING PERIPLASMIC PROTEIN"/>
    <property type="match status" value="1"/>
</dbReference>
<keyword evidence="3" id="KW-0732">Signal</keyword>
<evidence type="ECO:0000256" key="2">
    <source>
        <dbReference type="ARBA" id="ARBA00022723"/>
    </source>
</evidence>
<dbReference type="STRING" id="1120920.SAMN03080599_00702"/>
<organism evidence="5 6">
    <name type="scientific">Acidaminobacter hydrogenoformans DSM 2784</name>
    <dbReference type="NCBI Taxonomy" id="1120920"/>
    <lineage>
        <taxon>Bacteria</taxon>
        <taxon>Bacillati</taxon>
        <taxon>Bacillota</taxon>
        <taxon>Clostridia</taxon>
        <taxon>Peptostreptococcales</taxon>
        <taxon>Acidaminobacteraceae</taxon>
        <taxon>Acidaminobacter</taxon>
    </lineage>
</organism>
<name>A0A1G5RTF5_9FIRM</name>
<dbReference type="GO" id="GO:0030973">
    <property type="term" value="F:molybdate ion binding"/>
    <property type="evidence" value="ECO:0007669"/>
    <property type="project" value="TreeGrafter"/>
</dbReference>
<keyword evidence="2 4" id="KW-0479">Metal-binding</keyword>
<dbReference type="NCBIfam" id="TIGR01256">
    <property type="entry name" value="modA"/>
    <property type="match status" value="1"/>
</dbReference>
<dbReference type="EMBL" id="FMWL01000002">
    <property type="protein sequence ID" value="SCZ77276.1"/>
    <property type="molecule type" value="Genomic_DNA"/>
</dbReference>
<feature type="binding site" evidence="4">
    <location>
        <position position="97"/>
    </location>
    <ligand>
        <name>molybdate</name>
        <dbReference type="ChEBI" id="CHEBI:36264"/>
    </ligand>
</feature>
<keyword evidence="4" id="KW-0500">Molybdenum</keyword>
<gene>
    <name evidence="5" type="ORF">SAMN03080599_00702</name>
</gene>
<sequence length="286" mass="30277">MSFLNLLHGIRDIRSALNSCLFSPKPIEGPDSRRTASLFVLLSVLLFGLSGCGGSAQTSGQELVVGAASSLTKPLDEISALYNAQKGVVLKISYASSGTLRKQLEEGAPFDLVFLASSKDMNTLSESGQLLDHTIRDLLSNQICYVSKSAVTLETLPVNMTQAERITLGDPSSVPVGQYAMESLVALGLNGLIEGKQLFAKDARQVVQYLNSGAVDAGFVFSTDAGLLEGDFFVVMLPAESHRPILYPAAVSASSPQAEAAADFLDFLGSPEASAIFESYGFSLPQ</sequence>
<dbReference type="SUPFAM" id="SSF53850">
    <property type="entry name" value="Periplasmic binding protein-like II"/>
    <property type="match status" value="1"/>
</dbReference>
<reference evidence="5 6" key="1">
    <citation type="submission" date="2016-10" db="EMBL/GenBank/DDBJ databases">
        <authorList>
            <person name="de Groot N.N."/>
        </authorList>
    </citation>
    <scope>NUCLEOTIDE SEQUENCE [LARGE SCALE GENOMIC DNA]</scope>
    <source>
        <strain evidence="5 6">DSM 2784</strain>
    </source>
</reference>
<dbReference type="InterPro" id="IPR050682">
    <property type="entry name" value="ModA/WtpA"/>
</dbReference>
<evidence type="ECO:0000256" key="4">
    <source>
        <dbReference type="PIRSR" id="PIRSR004846-1"/>
    </source>
</evidence>
<dbReference type="Gene3D" id="3.40.190.10">
    <property type="entry name" value="Periplasmic binding protein-like II"/>
    <property type="match status" value="2"/>
</dbReference>
<dbReference type="Pfam" id="PF13531">
    <property type="entry name" value="SBP_bac_11"/>
    <property type="match status" value="1"/>
</dbReference>
<evidence type="ECO:0000313" key="5">
    <source>
        <dbReference type="EMBL" id="SCZ77276.1"/>
    </source>
</evidence>
<evidence type="ECO:0000256" key="1">
    <source>
        <dbReference type="ARBA" id="ARBA00009175"/>
    </source>
</evidence>
<comment type="similarity">
    <text evidence="1">Belongs to the bacterial solute-binding protein ModA family.</text>
</comment>
<evidence type="ECO:0000313" key="6">
    <source>
        <dbReference type="Proteomes" id="UP000199208"/>
    </source>
</evidence>
<feature type="binding site" evidence="4">
    <location>
        <position position="70"/>
    </location>
    <ligand>
        <name>molybdate</name>
        <dbReference type="ChEBI" id="CHEBI:36264"/>
    </ligand>
</feature>
<dbReference type="RefSeq" id="WP_092589483.1">
    <property type="nucleotide sequence ID" value="NZ_FMWL01000002.1"/>
</dbReference>
<dbReference type="OrthoDB" id="9785015at2"/>